<evidence type="ECO:0000313" key="3">
    <source>
        <dbReference type="Proteomes" id="UP000199347"/>
    </source>
</evidence>
<accession>A0A1G5MV68</accession>
<reference evidence="2 3" key="1">
    <citation type="submission" date="2016-10" db="EMBL/GenBank/DDBJ databases">
        <authorList>
            <person name="de Groot N.N."/>
        </authorList>
    </citation>
    <scope>NUCLEOTIDE SEQUENCE [LARGE SCALE GENOMIC DNA]</scope>
    <source>
        <strain evidence="2 3">DSM 2698</strain>
    </source>
</reference>
<dbReference type="RefSeq" id="WP_092810395.1">
    <property type="nucleotide sequence ID" value="NZ_FMVW01000002.1"/>
</dbReference>
<proteinExistence type="predicted"/>
<keyword evidence="3" id="KW-1185">Reference proteome</keyword>
<feature type="signal peptide" evidence="1">
    <location>
        <begin position="1"/>
        <end position="19"/>
    </location>
</feature>
<sequence length="273" mass="29881">MTHWRTVMATICITAAGLAATLWTWTEETAATLAPAKSLPVTLLGDVVSFHQHIAEPPYMGHDGGREDIGTFFFEAPAAATEGPDGYVLRYEDGECPPVILPAGRMVAVDYVGPWISGVSATLPMEPLSFEEARAMAEEIMEKMMAASWERTYHRPDFDAARIANVMGHRHTLARFTVCGDTGTYASVVVRNYGDGPAGHSIPPMAVGQPLPENTPTRYLVRVEILGRNFSDDTPNLIDDRKAAVRSMREKVSGNAKQAIPLSVWLDQPDWQP</sequence>
<protein>
    <submittedName>
        <fullName evidence="2">Uncharacterized protein</fullName>
    </submittedName>
</protein>
<feature type="chain" id="PRO_5011494501" evidence="1">
    <location>
        <begin position="20"/>
        <end position="273"/>
    </location>
</feature>
<evidence type="ECO:0000313" key="2">
    <source>
        <dbReference type="EMBL" id="SCZ29117.1"/>
    </source>
</evidence>
<organism evidence="2 3">
    <name type="scientific">Afifella marina DSM 2698</name>
    <dbReference type="NCBI Taxonomy" id="1120955"/>
    <lineage>
        <taxon>Bacteria</taxon>
        <taxon>Pseudomonadati</taxon>
        <taxon>Pseudomonadota</taxon>
        <taxon>Alphaproteobacteria</taxon>
        <taxon>Hyphomicrobiales</taxon>
        <taxon>Afifellaceae</taxon>
        <taxon>Afifella</taxon>
    </lineage>
</organism>
<gene>
    <name evidence="2" type="ORF">SAMN03080610_01088</name>
</gene>
<dbReference type="OrthoDB" id="8479406at2"/>
<keyword evidence="1" id="KW-0732">Signal</keyword>
<evidence type="ECO:0000256" key="1">
    <source>
        <dbReference type="SAM" id="SignalP"/>
    </source>
</evidence>
<dbReference type="Proteomes" id="UP000199347">
    <property type="component" value="Unassembled WGS sequence"/>
</dbReference>
<dbReference type="AlphaFoldDB" id="A0A1G5MV68"/>
<name>A0A1G5MV68_AFIMA</name>
<dbReference type="EMBL" id="FMVW01000002">
    <property type="protein sequence ID" value="SCZ29117.1"/>
    <property type="molecule type" value="Genomic_DNA"/>
</dbReference>